<reference evidence="1 2" key="1">
    <citation type="submission" date="2014-11" db="EMBL/GenBank/DDBJ databases">
        <title>Symbiosis island explosion on the genome of extra-slow-growing strains of soybean bradyrhizobia with massive insertion sequences.</title>
        <authorList>
            <person name="Iida T."/>
            <person name="Minamisawa K."/>
        </authorList>
    </citation>
    <scope>NUCLEOTIDE SEQUENCE [LARGE SCALE GENOMIC DNA]</scope>
    <source>
        <strain evidence="1 2">NK6</strain>
    </source>
</reference>
<proteinExistence type="predicted"/>
<dbReference type="AlphaFoldDB" id="A0A0E4BU22"/>
<protein>
    <submittedName>
        <fullName evidence="1">Uncharacterized protein</fullName>
    </submittedName>
</protein>
<dbReference type="Proteomes" id="UP000063308">
    <property type="component" value="Chromosome"/>
</dbReference>
<organism evidence="1 2">
    <name type="scientific">Bradyrhizobium diazoefficiens</name>
    <dbReference type="NCBI Taxonomy" id="1355477"/>
    <lineage>
        <taxon>Bacteria</taxon>
        <taxon>Pseudomonadati</taxon>
        <taxon>Pseudomonadota</taxon>
        <taxon>Alphaproteobacteria</taxon>
        <taxon>Hyphomicrobiales</taxon>
        <taxon>Nitrobacteraceae</taxon>
        <taxon>Bradyrhizobium</taxon>
    </lineage>
</organism>
<gene>
    <name evidence="1" type="ORF">NK6_7707</name>
</gene>
<accession>A0A0E4BU22</accession>
<dbReference type="EMBL" id="AP014685">
    <property type="protein sequence ID" value="BAR60858.1"/>
    <property type="molecule type" value="Genomic_DNA"/>
</dbReference>
<name>A0A0E4BU22_9BRAD</name>
<evidence type="ECO:0000313" key="2">
    <source>
        <dbReference type="Proteomes" id="UP000063308"/>
    </source>
</evidence>
<sequence>MLDASDQATSGSMWLKLVIGSSCARRSSASAGT</sequence>
<evidence type="ECO:0000313" key="1">
    <source>
        <dbReference type="EMBL" id="BAR60858.1"/>
    </source>
</evidence>